<name>A0A1I4SGP2_9BACT</name>
<dbReference type="AlphaFoldDB" id="A0A1I4SGP2"/>
<reference evidence="2" key="1">
    <citation type="submission" date="2016-10" db="EMBL/GenBank/DDBJ databases">
        <authorList>
            <person name="Varghese N."/>
            <person name="Submissions S."/>
        </authorList>
    </citation>
    <scope>NUCLEOTIDE SEQUENCE [LARGE SCALE GENOMIC DNA]</scope>
    <source>
        <strain evidence="2">DSM 9990</strain>
    </source>
</reference>
<evidence type="ECO:0008006" key="3">
    <source>
        <dbReference type="Google" id="ProtNLM"/>
    </source>
</evidence>
<sequence length="210" mass="23417">MEDWKIREDAFLGKVTAGATHELRNVLAIIGESAGLVEDIIRLRGPDGRIESKLALVKEQIARGQLILGALNRYAHSADHPVETLDLKQSIEDMIVLSRRFLRQKNIDCLIDRADQVVVRTCPVKWNMIHFALLMSYADDLPSGTVIRIACNREDKGATVTFRSTPEEKVRFASLSGLLEDSSFRRVMDEIGVRAEIKEGVRTGTCEIGG</sequence>
<dbReference type="OrthoDB" id="5417790at2"/>
<organism evidence="1 2">
    <name type="scientific">Thermodesulforhabdus norvegica</name>
    <dbReference type="NCBI Taxonomy" id="39841"/>
    <lineage>
        <taxon>Bacteria</taxon>
        <taxon>Pseudomonadati</taxon>
        <taxon>Thermodesulfobacteriota</taxon>
        <taxon>Syntrophobacteria</taxon>
        <taxon>Syntrophobacterales</taxon>
        <taxon>Thermodesulforhabdaceae</taxon>
        <taxon>Thermodesulforhabdus</taxon>
    </lineage>
</organism>
<evidence type="ECO:0000313" key="1">
    <source>
        <dbReference type="EMBL" id="SFM63658.1"/>
    </source>
</evidence>
<gene>
    <name evidence="1" type="ORF">SAMN05660836_00955</name>
</gene>
<dbReference type="Proteomes" id="UP000199611">
    <property type="component" value="Unassembled WGS sequence"/>
</dbReference>
<accession>A0A1I4SGP2</accession>
<proteinExistence type="predicted"/>
<dbReference type="STRING" id="39841.SAMN05660836_00955"/>
<protein>
    <recommendedName>
        <fullName evidence="3">His Kinase A (Phospho-acceptor) domain-containing protein</fullName>
    </recommendedName>
</protein>
<dbReference type="EMBL" id="FOUU01000002">
    <property type="protein sequence ID" value="SFM63658.1"/>
    <property type="molecule type" value="Genomic_DNA"/>
</dbReference>
<dbReference type="RefSeq" id="WP_093393875.1">
    <property type="nucleotide sequence ID" value="NZ_FOUU01000002.1"/>
</dbReference>
<keyword evidence="2" id="KW-1185">Reference proteome</keyword>
<evidence type="ECO:0000313" key="2">
    <source>
        <dbReference type="Proteomes" id="UP000199611"/>
    </source>
</evidence>